<feature type="domain" description="HTH asnC-type" evidence="4">
    <location>
        <begin position="19"/>
        <end position="79"/>
    </location>
</feature>
<dbReference type="GO" id="GO:0043200">
    <property type="term" value="P:response to amino acid"/>
    <property type="evidence" value="ECO:0007669"/>
    <property type="project" value="TreeGrafter"/>
</dbReference>
<proteinExistence type="predicted"/>
<dbReference type="PROSITE" id="PS50956">
    <property type="entry name" value="HTH_ASNC_2"/>
    <property type="match status" value="1"/>
</dbReference>
<evidence type="ECO:0000256" key="2">
    <source>
        <dbReference type="ARBA" id="ARBA00023125"/>
    </source>
</evidence>
<accession>A0A0C2S3D0</accession>
<reference evidence="5 6" key="1">
    <citation type="submission" date="2015-01" db="EMBL/GenBank/DDBJ databases">
        <title>Genome sequencing of Jeotgalibacillus soli.</title>
        <authorList>
            <person name="Goh K.M."/>
            <person name="Chan K.-G."/>
            <person name="Yaakop A.S."/>
            <person name="Ee R."/>
            <person name="Gan H.M."/>
            <person name="Chan C.S."/>
        </authorList>
    </citation>
    <scope>NUCLEOTIDE SEQUENCE [LARGE SCALE GENOMIC DNA]</scope>
    <source>
        <strain evidence="5 6">P9</strain>
    </source>
</reference>
<dbReference type="SUPFAM" id="SSF54909">
    <property type="entry name" value="Dimeric alpha+beta barrel"/>
    <property type="match status" value="1"/>
</dbReference>
<dbReference type="OrthoDB" id="34294at2"/>
<organism evidence="5 6">
    <name type="scientific">Jeotgalibacillus soli</name>
    <dbReference type="NCBI Taxonomy" id="889306"/>
    <lineage>
        <taxon>Bacteria</taxon>
        <taxon>Bacillati</taxon>
        <taxon>Bacillota</taxon>
        <taxon>Bacilli</taxon>
        <taxon>Bacillales</taxon>
        <taxon>Caryophanaceae</taxon>
        <taxon>Jeotgalibacillus</taxon>
    </lineage>
</organism>
<dbReference type="Pfam" id="PF01037">
    <property type="entry name" value="AsnC_trans_reg"/>
    <property type="match status" value="1"/>
</dbReference>
<dbReference type="Gene3D" id="3.30.70.920">
    <property type="match status" value="1"/>
</dbReference>
<dbReference type="PANTHER" id="PTHR30154:SF34">
    <property type="entry name" value="TRANSCRIPTIONAL REGULATOR AZLB"/>
    <property type="match status" value="1"/>
</dbReference>
<dbReference type="GO" id="GO:0043565">
    <property type="term" value="F:sequence-specific DNA binding"/>
    <property type="evidence" value="ECO:0007669"/>
    <property type="project" value="InterPro"/>
</dbReference>
<keyword evidence="3" id="KW-0804">Transcription</keyword>
<evidence type="ECO:0000259" key="4">
    <source>
        <dbReference type="PROSITE" id="PS50956"/>
    </source>
</evidence>
<dbReference type="InterPro" id="IPR011008">
    <property type="entry name" value="Dimeric_a/b-barrel"/>
</dbReference>
<gene>
    <name evidence="5" type="ORF">KP78_15620</name>
</gene>
<dbReference type="Pfam" id="PF13412">
    <property type="entry name" value="HTH_24"/>
    <property type="match status" value="1"/>
</dbReference>
<dbReference type="GO" id="GO:0005829">
    <property type="term" value="C:cytosol"/>
    <property type="evidence" value="ECO:0007669"/>
    <property type="project" value="TreeGrafter"/>
</dbReference>
<dbReference type="InterPro" id="IPR019888">
    <property type="entry name" value="Tscrpt_reg_AsnC-like"/>
</dbReference>
<evidence type="ECO:0000313" key="6">
    <source>
        <dbReference type="Proteomes" id="UP000031938"/>
    </source>
</evidence>
<evidence type="ECO:0000256" key="1">
    <source>
        <dbReference type="ARBA" id="ARBA00023015"/>
    </source>
</evidence>
<dbReference type="PRINTS" id="PR00033">
    <property type="entry name" value="HTHASNC"/>
</dbReference>
<dbReference type="InterPro" id="IPR036390">
    <property type="entry name" value="WH_DNA-bd_sf"/>
</dbReference>
<evidence type="ECO:0000313" key="5">
    <source>
        <dbReference type="EMBL" id="KIL48479.1"/>
    </source>
</evidence>
<keyword evidence="1" id="KW-0805">Transcription regulation</keyword>
<dbReference type="STRING" id="889306.KP78_15620"/>
<dbReference type="InterPro" id="IPR019887">
    <property type="entry name" value="Tscrpt_reg_AsnC/Lrp_C"/>
</dbReference>
<dbReference type="PATRIC" id="fig|889306.3.peg.1571"/>
<dbReference type="SUPFAM" id="SSF46785">
    <property type="entry name" value="Winged helix' DNA-binding domain"/>
    <property type="match status" value="1"/>
</dbReference>
<dbReference type="InterPro" id="IPR000485">
    <property type="entry name" value="AsnC-type_HTH_dom"/>
</dbReference>
<keyword evidence="6" id="KW-1185">Reference proteome</keyword>
<dbReference type="EMBL" id="JXRP01000012">
    <property type="protein sequence ID" value="KIL48479.1"/>
    <property type="molecule type" value="Genomic_DNA"/>
</dbReference>
<sequence length="166" mass="18944">MVREIKKNVKAENTQQQILDDLDFEIITRLQKDGRTSYTEIAEELRITVGTVRNRVQRLTENEILKIVGVVNPFKTGNPSVTMFGIKVQLHLLEDVISELVKIPEVRFVAAATGVYDIYAEVITSSNEELYKVFKSQMSKIEGIELMDSSLLLAIYKQTYDWEVGT</sequence>
<evidence type="ECO:0000256" key="3">
    <source>
        <dbReference type="ARBA" id="ARBA00023163"/>
    </source>
</evidence>
<dbReference type="PANTHER" id="PTHR30154">
    <property type="entry name" value="LEUCINE-RESPONSIVE REGULATORY PROTEIN"/>
    <property type="match status" value="1"/>
</dbReference>
<dbReference type="InterPro" id="IPR036388">
    <property type="entry name" value="WH-like_DNA-bd_sf"/>
</dbReference>
<dbReference type="SMART" id="SM00344">
    <property type="entry name" value="HTH_ASNC"/>
    <property type="match status" value="1"/>
</dbReference>
<dbReference type="AlphaFoldDB" id="A0A0C2S3D0"/>
<dbReference type="Proteomes" id="UP000031938">
    <property type="component" value="Unassembled WGS sequence"/>
</dbReference>
<protein>
    <recommendedName>
        <fullName evidence="4">HTH asnC-type domain-containing protein</fullName>
    </recommendedName>
</protein>
<dbReference type="Gene3D" id="1.10.10.10">
    <property type="entry name" value="Winged helix-like DNA-binding domain superfamily/Winged helix DNA-binding domain"/>
    <property type="match status" value="1"/>
</dbReference>
<name>A0A0C2S3D0_9BACL</name>
<keyword evidence="2" id="KW-0238">DNA-binding</keyword>
<comment type="caution">
    <text evidence="5">The sequence shown here is derived from an EMBL/GenBank/DDBJ whole genome shotgun (WGS) entry which is preliminary data.</text>
</comment>